<gene>
    <name evidence="1" type="ORF">G3I70_19030</name>
</gene>
<reference evidence="1 2" key="1">
    <citation type="submission" date="2020-01" db="EMBL/GenBank/DDBJ databases">
        <title>Insect and environment-associated Actinomycetes.</title>
        <authorList>
            <person name="Currrie C."/>
            <person name="Chevrette M."/>
            <person name="Carlson C."/>
            <person name="Stubbendieck R."/>
            <person name="Wendt-Pienkowski E."/>
        </authorList>
    </citation>
    <scope>NUCLEOTIDE SEQUENCE [LARGE SCALE GENOMIC DNA]</scope>
    <source>
        <strain evidence="1 2">SID10258</strain>
    </source>
</reference>
<name>A0A6L9QGG1_9ACTN</name>
<proteinExistence type="predicted"/>
<sequence>MERPDVFFDKRPVGVQVRFYVIIRSVKTKVPLSCALLALLLAACGPTETPDAKPVATQTASQPSEDQMIVSRNVKNGHTNTYAEIRDQYAAPDKDMTGIDCAEFLLMVEGLAGGQVEYPNGKGLWIKACEEGVKIHDQNQRKT</sequence>
<evidence type="ECO:0000313" key="2">
    <source>
        <dbReference type="Proteomes" id="UP000475532"/>
    </source>
</evidence>
<comment type="caution">
    <text evidence="1">The sequence shown here is derived from an EMBL/GenBank/DDBJ whole genome shotgun (WGS) entry which is preliminary data.</text>
</comment>
<accession>A0A6L9QGG1</accession>
<dbReference type="RefSeq" id="WP_163057746.1">
    <property type="nucleotide sequence ID" value="NZ_JAAGLI010000496.1"/>
</dbReference>
<dbReference type="Proteomes" id="UP000475532">
    <property type="component" value="Unassembled WGS sequence"/>
</dbReference>
<dbReference type="AlphaFoldDB" id="A0A6L9QGG1"/>
<evidence type="ECO:0000313" key="1">
    <source>
        <dbReference type="EMBL" id="NEA24569.1"/>
    </source>
</evidence>
<organism evidence="1 2">
    <name type="scientific">Actinomadura bangladeshensis</name>
    <dbReference type="NCBI Taxonomy" id="453573"/>
    <lineage>
        <taxon>Bacteria</taxon>
        <taxon>Bacillati</taxon>
        <taxon>Actinomycetota</taxon>
        <taxon>Actinomycetes</taxon>
        <taxon>Streptosporangiales</taxon>
        <taxon>Thermomonosporaceae</taxon>
        <taxon>Actinomadura</taxon>
    </lineage>
</organism>
<protein>
    <submittedName>
        <fullName evidence="1">Uncharacterized protein</fullName>
    </submittedName>
</protein>
<dbReference type="EMBL" id="JAAGLI010000496">
    <property type="protein sequence ID" value="NEA24569.1"/>
    <property type="molecule type" value="Genomic_DNA"/>
</dbReference>